<sequence>MNNKNYHLFVGSLTVYGAYNYVDSFVELDDAYQAFLEMDTSAGGYIMQNAAGGSLIRTHDINERDLSVFPERPRYSLVELMGKGT</sequence>
<gene>
    <name evidence="1" type="ORF">LCGC14_1295500</name>
</gene>
<accession>A0A0F9KRG8</accession>
<name>A0A0F9KRG8_9ZZZZ</name>
<dbReference type="EMBL" id="LAZR01007510">
    <property type="protein sequence ID" value="KKM84809.1"/>
    <property type="molecule type" value="Genomic_DNA"/>
</dbReference>
<organism evidence="1">
    <name type="scientific">marine sediment metagenome</name>
    <dbReference type="NCBI Taxonomy" id="412755"/>
    <lineage>
        <taxon>unclassified sequences</taxon>
        <taxon>metagenomes</taxon>
        <taxon>ecological metagenomes</taxon>
    </lineage>
</organism>
<protein>
    <submittedName>
        <fullName evidence="1">Uncharacterized protein</fullName>
    </submittedName>
</protein>
<proteinExistence type="predicted"/>
<comment type="caution">
    <text evidence="1">The sequence shown here is derived from an EMBL/GenBank/DDBJ whole genome shotgun (WGS) entry which is preliminary data.</text>
</comment>
<reference evidence="1" key="1">
    <citation type="journal article" date="2015" name="Nature">
        <title>Complex archaea that bridge the gap between prokaryotes and eukaryotes.</title>
        <authorList>
            <person name="Spang A."/>
            <person name="Saw J.H."/>
            <person name="Jorgensen S.L."/>
            <person name="Zaremba-Niedzwiedzka K."/>
            <person name="Martijn J."/>
            <person name="Lind A.E."/>
            <person name="van Eijk R."/>
            <person name="Schleper C."/>
            <person name="Guy L."/>
            <person name="Ettema T.J."/>
        </authorList>
    </citation>
    <scope>NUCLEOTIDE SEQUENCE</scope>
</reference>
<dbReference type="AlphaFoldDB" id="A0A0F9KRG8"/>
<evidence type="ECO:0000313" key="1">
    <source>
        <dbReference type="EMBL" id="KKM84809.1"/>
    </source>
</evidence>